<evidence type="ECO:0000256" key="4">
    <source>
        <dbReference type="ARBA" id="ARBA00022741"/>
    </source>
</evidence>
<dbReference type="GO" id="GO:0006436">
    <property type="term" value="P:tryptophanyl-tRNA aminoacylation"/>
    <property type="evidence" value="ECO:0007669"/>
    <property type="project" value="UniProtKB-UniRule"/>
</dbReference>
<dbReference type="InterPro" id="IPR002306">
    <property type="entry name" value="Trp-tRNA-ligase"/>
</dbReference>
<evidence type="ECO:0000256" key="7">
    <source>
        <dbReference type="ARBA" id="ARBA00023146"/>
    </source>
</evidence>
<keyword evidence="12" id="KW-1185">Reference proteome</keyword>
<dbReference type="InterPro" id="IPR001412">
    <property type="entry name" value="aa-tRNA-synth_I_CS"/>
</dbReference>
<dbReference type="SUPFAM" id="SSF52374">
    <property type="entry name" value="Nucleotidylyl transferase"/>
    <property type="match status" value="1"/>
</dbReference>
<name>A0A369KTZ4_9BACT</name>
<dbReference type="Pfam" id="PF00579">
    <property type="entry name" value="tRNA-synt_1b"/>
    <property type="match status" value="1"/>
</dbReference>
<dbReference type="PANTHER" id="PTHR43766:SF1">
    <property type="entry name" value="TRYPTOPHAN--TRNA LIGASE, MITOCHONDRIAL"/>
    <property type="match status" value="1"/>
</dbReference>
<dbReference type="AlphaFoldDB" id="A0A369KTZ4"/>
<evidence type="ECO:0000256" key="3">
    <source>
        <dbReference type="ARBA" id="ARBA00022598"/>
    </source>
</evidence>
<dbReference type="FunFam" id="1.10.240.10:FF:000005">
    <property type="entry name" value="Tryptophan--tRNA ligase"/>
    <property type="match status" value="1"/>
</dbReference>
<comment type="similarity">
    <text evidence="1 10">Belongs to the class-I aminoacyl-tRNA synthetase family.</text>
</comment>
<dbReference type="NCBIfam" id="TIGR00233">
    <property type="entry name" value="trpS"/>
    <property type="match status" value="1"/>
</dbReference>
<keyword evidence="5 10" id="KW-0067">ATP-binding</keyword>
<dbReference type="Proteomes" id="UP000253934">
    <property type="component" value="Unassembled WGS sequence"/>
</dbReference>
<gene>
    <name evidence="11" type="primary">trpS</name>
    <name evidence="11" type="ORF">DCC88_05885</name>
</gene>
<dbReference type="GO" id="GO:0004830">
    <property type="term" value="F:tryptophan-tRNA ligase activity"/>
    <property type="evidence" value="ECO:0007669"/>
    <property type="project" value="UniProtKB-UniRule"/>
</dbReference>
<dbReference type="InterPro" id="IPR050203">
    <property type="entry name" value="Trp-tRNA_synthetase"/>
</dbReference>
<sequence>MQEFDRNATNKPIQKTLSEKKRFLTGVKPTGEVHLGNYFGSVKPCIELSKDSKNEVILMCVDWHGLTNKREIVKPGQLTHPLISIYLALGFEISKNAIILQSDFRQIQENAWYLSCATAVGQLERSHAYKDAIANGKQPTAGLFFYPSLMSADIVTFDSQYVPVGKDQSQHLEYASDMVKLFNNLTATDVFIEPTPIIQDVPLLLGIDGDRKMSKSYNNTIPIFTTKKELEKKVKEIKTDSKTLDEPKNPDDCLIFQIFKTFASTEAINYMKDRLEKGFGYGYGHAKKDFVDEHERVFGTKRELYEYYCNHYSEVRELLQPGYQNAKRYADSVTQRARNALGLRSYL</sequence>
<comment type="caution">
    <text evidence="11">The sequence shown here is derived from an EMBL/GenBank/DDBJ whole genome shotgun (WGS) entry which is preliminary data.</text>
</comment>
<organism evidence="11 12">
    <name type="scientific">Spirobacillus cienkowskii</name>
    <dbReference type="NCBI Taxonomy" id="495820"/>
    <lineage>
        <taxon>Bacteria</taxon>
        <taxon>Pseudomonadati</taxon>
        <taxon>Bdellovibrionota</taxon>
        <taxon>Oligoflexia</taxon>
        <taxon>Silvanigrellales</taxon>
        <taxon>Spirobacillus</taxon>
    </lineage>
</organism>
<dbReference type="PANTHER" id="PTHR43766">
    <property type="entry name" value="TRYPTOPHAN--TRNA LIGASE, MITOCHONDRIAL"/>
    <property type="match status" value="1"/>
</dbReference>
<protein>
    <recommendedName>
        <fullName evidence="2 9">Tryptophan--tRNA ligase</fullName>
        <ecNumber evidence="2 9">6.1.1.2</ecNumber>
    </recommendedName>
</protein>
<evidence type="ECO:0000256" key="2">
    <source>
        <dbReference type="ARBA" id="ARBA00013161"/>
    </source>
</evidence>
<keyword evidence="7 10" id="KW-0030">Aminoacyl-tRNA synthetase</keyword>
<dbReference type="Gene3D" id="1.10.240.10">
    <property type="entry name" value="Tyrosyl-Transfer RNA Synthetase"/>
    <property type="match status" value="1"/>
</dbReference>
<dbReference type="GO" id="GO:0005524">
    <property type="term" value="F:ATP binding"/>
    <property type="evidence" value="ECO:0007669"/>
    <property type="project" value="UniProtKB-KW"/>
</dbReference>
<accession>A0A369KTZ4</accession>
<evidence type="ECO:0000256" key="6">
    <source>
        <dbReference type="ARBA" id="ARBA00022917"/>
    </source>
</evidence>
<keyword evidence="6 10" id="KW-0648">Protein biosynthesis</keyword>
<evidence type="ECO:0000256" key="9">
    <source>
        <dbReference type="NCBIfam" id="TIGR00233"/>
    </source>
</evidence>
<dbReference type="PRINTS" id="PR01039">
    <property type="entry name" value="TRNASYNTHTRP"/>
</dbReference>
<evidence type="ECO:0000313" key="12">
    <source>
        <dbReference type="Proteomes" id="UP000253934"/>
    </source>
</evidence>
<evidence type="ECO:0000256" key="10">
    <source>
        <dbReference type="RuleBase" id="RU363036"/>
    </source>
</evidence>
<keyword evidence="4 10" id="KW-0547">Nucleotide-binding</keyword>
<evidence type="ECO:0000256" key="5">
    <source>
        <dbReference type="ARBA" id="ARBA00022840"/>
    </source>
</evidence>
<dbReference type="InterPro" id="IPR002305">
    <property type="entry name" value="aa-tRNA-synth_Ic"/>
</dbReference>
<comment type="catalytic activity">
    <reaction evidence="8">
        <text>tRNA(Trp) + L-tryptophan + ATP = L-tryptophyl-tRNA(Trp) + AMP + diphosphate + H(+)</text>
        <dbReference type="Rhea" id="RHEA:24080"/>
        <dbReference type="Rhea" id="RHEA-COMP:9671"/>
        <dbReference type="Rhea" id="RHEA-COMP:9705"/>
        <dbReference type="ChEBI" id="CHEBI:15378"/>
        <dbReference type="ChEBI" id="CHEBI:30616"/>
        <dbReference type="ChEBI" id="CHEBI:33019"/>
        <dbReference type="ChEBI" id="CHEBI:57912"/>
        <dbReference type="ChEBI" id="CHEBI:78442"/>
        <dbReference type="ChEBI" id="CHEBI:78535"/>
        <dbReference type="ChEBI" id="CHEBI:456215"/>
        <dbReference type="EC" id="6.1.1.2"/>
    </reaction>
</comment>
<dbReference type="EC" id="6.1.1.2" evidence="2 9"/>
<keyword evidence="3 10" id="KW-0436">Ligase</keyword>
<evidence type="ECO:0000256" key="8">
    <source>
        <dbReference type="ARBA" id="ARBA00049929"/>
    </source>
</evidence>
<proteinExistence type="inferred from homology"/>
<dbReference type="Gene3D" id="3.40.50.620">
    <property type="entry name" value="HUPs"/>
    <property type="match status" value="1"/>
</dbReference>
<dbReference type="GO" id="GO:0005829">
    <property type="term" value="C:cytosol"/>
    <property type="evidence" value="ECO:0007669"/>
    <property type="project" value="TreeGrafter"/>
</dbReference>
<dbReference type="PROSITE" id="PS00178">
    <property type="entry name" value="AA_TRNA_LIGASE_I"/>
    <property type="match status" value="1"/>
</dbReference>
<dbReference type="EMBL" id="QOVW01000063">
    <property type="protein sequence ID" value="RDB36307.1"/>
    <property type="molecule type" value="Genomic_DNA"/>
</dbReference>
<reference evidence="11" key="1">
    <citation type="submission" date="2018-04" db="EMBL/GenBank/DDBJ databases">
        <title>Draft genome sequence of the Candidatus Spirobacillus cienkowskii, a pathogen of freshwater Daphnia species, reconstructed from hemolymph metagenomic reads.</title>
        <authorList>
            <person name="Bresciani L."/>
            <person name="Lemos L.N."/>
            <person name="Wale N."/>
            <person name="Lin J.Y."/>
            <person name="Fernandes G.R."/>
            <person name="Duffy M.A."/>
            <person name="Rodrigues J.M."/>
        </authorList>
    </citation>
    <scope>NUCLEOTIDE SEQUENCE [LARGE SCALE GENOMIC DNA]</scope>
    <source>
        <strain evidence="11">Binning01</strain>
    </source>
</reference>
<dbReference type="InterPro" id="IPR014729">
    <property type="entry name" value="Rossmann-like_a/b/a_fold"/>
</dbReference>
<evidence type="ECO:0000313" key="11">
    <source>
        <dbReference type="EMBL" id="RDB36307.1"/>
    </source>
</evidence>
<evidence type="ECO:0000256" key="1">
    <source>
        <dbReference type="ARBA" id="ARBA00005594"/>
    </source>
</evidence>